<dbReference type="PROSITE" id="PS00061">
    <property type="entry name" value="ADH_SHORT"/>
    <property type="match status" value="1"/>
</dbReference>
<dbReference type="PRINTS" id="PR00081">
    <property type="entry name" value="GDHRDH"/>
</dbReference>
<dbReference type="FunFam" id="3.40.50.720:FF:000084">
    <property type="entry name" value="Short-chain dehydrogenase reductase"/>
    <property type="match status" value="1"/>
</dbReference>
<dbReference type="Proteomes" id="UP000199347">
    <property type="component" value="Unassembled WGS sequence"/>
</dbReference>
<dbReference type="AlphaFoldDB" id="A0A1G5P6K1"/>
<dbReference type="PANTHER" id="PTHR43639:SF9">
    <property type="entry name" value="BLL5898 PROTEIN"/>
    <property type="match status" value="1"/>
</dbReference>
<dbReference type="SMART" id="SM00822">
    <property type="entry name" value="PKS_KR"/>
    <property type="match status" value="1"/>
</dbReference>
<dbReference type="CDD" id="cd05233">
    <property type="entry name" value="SDR_c"/>
    <property type="match status" value="1"/>
</dbReference>
<organism evidence="4 5">
    <name type="scientific">Afifella marina DSM 2698</name>
    <dbReference type="NCBI Taxonomy" id="1120955"/>
    <lineage>
        <taxon>Bacteria</taxon>
        <taxon>Pseudomonadati</taxon>
        <taxon>Pseudomonadota</taxon>
        <taxon>Alphaproteobacteria</taxon>
        <taxon>Hyphomicrobiales</taxon>
        <taxon>Afifellaceae</taxon>
        <taxon>Afifella</taxon>
    </lineage>
</organism>
<evidence type="ECO:0000313" key="5">
    <source>
        <dbReference type="Proteomes" id="UP000199347"/>
    </source>
</evidence>
<dbReference type="Pfam" id="PF13561">
    <property type="entry name" value="adh_short_C2"/>
    <property type="match status" value="1"/>
</dbReference>
<evidence type="ECO:0000256" key="2">
    <source>
        <dbReference type="ARBA" id="ARBA00023002"/>
    </source>
</evidence>
<evidence type="ECO:0000259" key="3">
    <source>
        <dbReference type="SMART" id="SM00822"/>
    </source>
</evidence>
<dbReference type="EMBL" id="FMVW01000009">
    <property type="protein sequence ID" value="SCZ44759.1"/>
    <property type="molecule type" value="Genomic_DNA"/>
</dbReference>
<keyword evidence="2" id="KW-0560">Oxidoreductase</keyword>
<name>A0A1G5P6K1_AFIMA</name>
<dbReference type="Gene3D" id="3.40.50.720">
    <property type="entry name" value="NAD(P)-binding Rossmann-like Domain"/>
    <property type="match status" value="1"/>
</dbReference>
<sequence length="253" mass="26923">MHRFDNKVVLVTGAASGMGEATARRFSSEGANVALVDLTDRLEEVAGSLPTERTLSIRADVSKREEVDGAVRKTVEHFGRLDILVNNAGVLENGNPEDITDEQWHKVMKTDVDGVFYGSRAAIPELEKTKGSIINTASVSGTGGDWGMSPYNAAKGAIVNYTRALALDLGKRGIRVNSVCPSFTKTGLTQDMLDDQELVDAFRQRIPLGRPCEPEEVAAVIAFLASDDASFMTGANVPVDGGVSASNGQPVQA</sequence>
<dbReference type="GO" id="GO:0016491">
    <property type="term" value="F:oxidoreductase activity"/>
    <property type="evidence" value="ECO:0007669"/>
    <property type="project" value="UniProtKB-KW"/>
</dbReference>
<keyword evidence="5" id="KW-1185">Reference proteome</keyword>
<dbReference type="InterPro" id="IPR002347">
    <property type="entry name" value="SDR_fam"/>
</dbReference>
<dbReference type="InterPro" id="IPR036291">
    <property type="entry name" value="NAD(P)-bd_dom_sf"/>
</dbReference>
<comment type="similarity">
    <text evidence="1">Belongs to the short-chain dehydrogenases/reductases (SDR) family.</text>
</comment>
<proteinExistence type="inferred from homology"/>
<dbReference type="RefSeq" id="WP_092815779.1">
    <property type="nucleotide sequence ID" value="NZ_FMVW01000009.1"/>
</dbReference>
<gene>
    <name evidence="4" type="ORF">SAMN03080610_03277</name>
</gene>
<evidence type="ECO:0000256" key="1">
    <source>
        <dbReference type="ARBA" id="ARBA00006484"/>
    </source>
</evidence>
<reference evidence="5" key="1">
    <citation type="submission" date="2016-10" db="EMBL/GenBank/DDBJ databases">
        <authorList>
            <person name="Varghese N."/>
            <person name="Submissions S."/>
        </authorList>
    </citation>
    <scope>NUCLEOTIDE SEQUENCE [LARGE SCALE GENOMIC DNA]</scope>
    <source>
        <strain evidence="5">DSM 2698</strain>
    </source>
</reference>
<dbReference type="STRING" id="1120955.SAMN03080610_03277"/>
<evidence type="ECO:0000313" key="4">
    <source>
        <dbReference type="EMBL" id="SCZ44759.1"/>
    </source>
</evidence>
<dbReference type="PRINTS" id="PR00080">
    <property type="entry name" value="SDRFAMILY"/>
</dbReference>
<accession>A0A1G5P6K1</accession>
<dbReference type="InterPro" id="IPR057326">
    <property type="entry name" value="KR_dom"/>
</dbReference>
<feature type="domain" description="Ketoreductase" evidence="3">
    <location>
        <begin position="7"/>
        <end position="182"/>
    </location>
</feature>
<dbReference type="InterPro" id="IPR020904">
    <property type="entry name" value="Sc_DH/Rdtase_CS"/>
</dbReference>
<dbReference type="SUPFAM" id="SSF51735">
    <property type="entry name" value="NAD(P)-binding Rossmann-fold domains"/>
    <property type="match status" value="1"/>
</dbReference>
<dbReference type="PANTHER" id="PTHR43639">
    <property type="entry name" value="OXIDOREDUCTASE, SHORT-CHAIN DEHYDROGENASE/REDUCTASE FAMILY (AFU_ORTHOLOGUE AFUA_5G02870)"/>
    <property type="match status" value="1"/>
</dbReference>
<protein>
    <submittedName>
        <fullName evidence="4">Meso-butanediol dehydrogenase / (S,S)-butanediol dehydrogenase / diacetyl reductase</fullName>
    </submittedName>
</protein>
<dbReference type="OrthoDB" id="5457012at2"/>
<dbReference type="NCBIfam" id="NF005559">
    <property type="entry name" value="PRK07231.1"/>
    <property type="match status" value="1"/>
</dbReference>